<keyword evidence="2" id="KW-1185">Reference proteome</keyword>
<dbReference type="EMBL" id="CAJVPP010020065">
    <property type="protein sequence ID" value="CAG8739490.1"/>
    <property type="molecule type" value="Genomic_DNA"/>
</dbReference>
<evidence type="ECO:0000313" key="1">
    <source>
        <dbReference type="EMBL" id="CAG8739490.1"/>
    </source>
</evidence>
<organism evidence="1 2">
    <name type="scientific">Funneliformis mosseae</name>
    <name type="common">Endomycorrhizal fungus</name>
    <name type="synonym">Glomus mosseae</name>
    <dbReference type="NCBI Taxonomy" id="27381"/>
    <lineage>
        <taxon>Eukaryota</taxon>
        <taxon>Fungi</taxon>
        <taxon>Fungi incertae sedis</taxon>
        <taxon>Mucoromycota</taxon>
        <taxon>Glomeromycotina</taxon>
        <taxon>Glomeromycetes</taxon>
        <taxon>Glomerales</taxon>
        <taxon>Glomeraceae</taxon>
        <taxon>Funneliformis</taxon>
    </lineage>
</organism>
<gene>
    <name evidence="1" type="ORF">FMOSSE_LOCUS16062</name>
</gene>
<evidence type="ECO:0000313" key="2">
    <source>
        <dbReference type="Proteomes" id="UP000789375"/>
    </source>
</evidence>
<reference evidence="1" key="1">
    <citation type="submission" date="2021-06" db="EMBL/GenBank/DDBJ databases">
        <authorList>
            <person name="Kallberg Y."/>
            <person name="Tangrot J."/>
            <person name="Rosling A."/>
        </authorList>
    </citation>
    <scope>NUCLEOTIDE SEQUENCE</scope>
    <source>
        <strain evidence="1">87-6 pot B 2015</strain>
    </source>
</reference>
<dbReference type="Proteomes" id="UP000789375">
    <property type="component" value="Unassembled WGS sequence"/>
</dbReference>
<feature type="non-terminal residue" evidence="1">
    <location>
        <position position="1"/>
    </location>
</feature>
<sequence length="48" mass="5791">FVLEEYHSTFCWLGKTVKLEDLQYVTYSHFIEKSHELEQSIKEAEKII</sequence>
<accession>A0A9N9ILU4</accession>
<comment type="caution">
    <text evidence="1">The sequence shown here is derived from an EMBL/GenBank/DDBJ whole genome shotgun (WGS) entry which is preliminary data.</text>
</comment>
<name>A0A9N9ILU4_FUNMO</name>
<dbReference type="AlphaFoldDB" id="A0A9N9ILU4"/>
<protein>
    <submittedName>
        <fullName evidence="1">3835_t:CDS:1</fullName>
    </submittedName>
</protein>
<proteinExistence type="predicted"/>